<reference evidence="2" key="1">
    <citation type="journal article" date="2023" name="Mol. Phylogenet. Evol.">
        <title>Genome-scale phylogeny and comparative genomics of the fungal order Sordariales.</title>
        <authorList>
            <person name="Hensen N."/>
            <person name="Bonometti L."/>
            <person name="Westerberg I."/>
            <person name="Brannstrom I.O."/>
            <person name="Guillou S."/>
            <person name="Cros-Aarteil S."/>
            <person name="Calhoun S."/>
            <person name="Haridas S."/>
            <person name="Kuo A."/>
            <person name="Mondo S."/>
            <person name="Pangilinan J."/>
            <person name="Riley R."/>
            <person name="LaButti K."/>
            <person name="Andreopoulos B."/>
            <person name="Lipzen A."/>
            <person name="Chen C."/>
            <person name="Yan M."/>
            <person name="Daum C."/>
            <person name="Ng V."/>
            <person name="Clum A."/>
            <person name="Steindorff A."/>
            <person name="Ohm R.A."/>
            <person name="Martin F."/>
            <person name="Silar P."/>
            <person name="Natvig D.O."/>
            <person name="Lalanne C."/>
            <person name="Gautier V."/>
            <person name="Ament-Velasquez S.L."/>
            <person name="Kruys A."/>
            <person name="Hutchinson M.I."/>
            <person name="Powell A.J."/>
            <person name="Barry K."/>
            <person name="Miller A.N."/>
            <person name="Grigoriev I.V."/>
            <person name="Debuchy R."/>
            <person name="Gladieux P."/>
            <person name="Hiltunen Thoren M."/>
            <person name="Johannesson H."/>
        </authorList>
    </citation>
    <scope>NUCLEOTIDE SEQUENCE</scope>
    <source>
        <strain evidence="2">PSN293</strain>
    </source>
</reference>
<comment type="caution">
    <text evidence="2">The sequence shown here is derived from an EMBL/GenBank/DDBJ whole genome shotgun (WGS) entry which is preliminary data.</text>
</comment>
<proteinExistence type="predicted"/>
<dbReference type="EMBL" id="MU858418">
    <property type="protein sequence ID" value="KAK4206415.1"/>
    <property type="molecule type" value="Genomic_DNA"/>
</dbReference>
<dbReference type="AlphaFoldDB" id="A0AAN6XTP9"/>
<reference evidence="2" key="2">
    <citation type="submission" date="2023-05" db="EMBL/GenBank/DDBJ databases">
        <authorList>
            <consortium name="Lawrence Berkeley National Laboratory"/>
            <person name="Steindorff A."/>
            <person name="Hensen N."/>
            <person name="Bonometti L."/>
            <person name="Westerberg I."/>
            <person name="Brannstrom I.O."/>
            <person name="Guillou S."/>
            <person name="Cros-Aarteil S."/>
            <person name="Calhoun S."/>
            <person name="Haridas S."/>
            <person name="Kuo A."/>
            <person name="Mondo S."/>
            <person name="Pangilinan J."/>
            <person name="Riley R."/>
            <person name="Labutti K."/>
            <person name="Andreopoulos B."/>
            <person name="Lipzen A."/>
            <person name="Chen C."/>
            <person name="Yanf M."/>
            <person name="Daum C."/>
            <person name="Ng V."/>
            <person name="Clum A."/>
            <person name="Ohm R."/>
            <person name="Martin F."/>
            <person name="Silar P."/>
            <person name="Natvig D."/>
            <person name="Lalanne C."/>
            <person name="Gautier V."/>
            <person name="Ament-Velasquez S.L."/>
            <person name="Kruys A."/>
            <person name="Hutchinson M.I."/>
            <person name="Powell A.J."/>
            <person name="Barry K."/>
            <person name="Miller A.N."/>
            <person name="Grigoriev I.V."/>
            <person name="Debuchy R."/>
            <person name="Gladieux P."/>
            <person name="Thoren M.H."/>
            <person name="Johannesson H."/>
        </authorList>
    </citation>
    <scope>NUCLEOTIDE SEQUENCE</scope>
    <source>
        <strain evidence="2">PSN293</strain>
    </source>
</reference>
<sequence>MYSSARRKPTLPTPSSGDLRGGEMGTDQIDDGVRGERDVFKTCRRLVYPHPVNTVNVNLSHRRHQITAGPTIMFLWSHKHFLLHVFDFESPDPSTGHVRCENPCLSWFIQGSALSVQKIAFFLTRALITVSHTRFTIPVRGATLQLQGASSSPSRISCCAQTWGCAWVMREDQPSSPPAIFSHKSSYKPNASATSIAGISWY</sequence>
<evidence type="ECO:0000313" key="2">
    <source>
        <dbReference type="EMBL" id="KAK4206415.1"/>
    </source>
</evidence>
<organism evidence="2 3">
    <name type="scientific">Rhypophila decipiens</name>
    <dbReference type="NCBI Taxonomy" id="261697"/>
    <lineage>
        <taxon>Eukaryota</taxon>
        <taxon>Fungi</taxon>
        <taxon>Dikarya</taxon>
        <taxon>Ascomycota</taxon>
        <taxon>Pezizomycotina</taxon>
        <taxon>Sordariomycetes</taxon>
        <taxon>Sordariomycetidae</taxon>
        <taxon>Sordariales</taxon>
        <taxon>Naviculisporaceae</taxon>
        <taxon>Rhypophila</taxon>
    </lineage>
</organism>
<feature type="region of interest" description="Disordered" evidence="1">
    <location>
        <begin position="1"/>
        <end position="31"/>
    </location>
</feature>
<accession>A0AAN6XTP9</accession>
<gene>
    <name evidence="2" type="ORF">QBC37DRAFT_488139</name>
</gene>
<name>A0AAN6XTP9_9PEZI</name>
<evidence type="ECO:0000256" key="1">
    <source>
        <dbReference type="SAM" id="MobiDB-lite"/>
    </source>
</evidence>
<dbReference type="Proteomes" id="UP001301769">
    <property type="component" value="Unassembled WGS sequence"/>
</dbReference>
<protein>
    <submittedName>
        <fullName evidence="2">Uncharacterized protein</fullName>
    </submittedName>
</protein>
<keyword evidence="3" id="KW-1185">Reference proteome</keyword>
<evidence type="ECO:0000313" key="3">
    <source>
        <dbReference type="Proteomes" id="UP001301769"/>
    </source>
</evidence>